<dbReference type="Pfam" id="PF00485">
    <property type="entry name" value="PRK"/>
    <property type="match status" value="1"/>
</dbReference>
<reference evidence="2 3" key="1">
    <citation type="submission" date="2013-07" db="EMBL/GenBank/DDBJ databases">
        <title>Comparative Genomic and Metabolomic Analysis of Twelve Strains of Pseudoalteromonas luteoviolacea.</title>
        <authorList>
            <person name="Vynne N.G."/>
            <person name="Mansson M."/>
            <person name="Gram L."/>
        </authorList>
    </citation>
    <scope>NUCLEOTIDE SEQUENCE [LARGE SCALE GENOMIC DNA]</scope>
    <source>
        <strain evidence="2 3">H33</strain>
    </source>
</reference>
<dbReference type="PANTHER" id="PTHR10285">
    <property type="entry name" value="URIDINE KINASE"/>
    <property type="match status" value="1"/>
</dbReference>
<dbReference type="InterPro" id="IPR027417">
    <property type="entry name" value="P-loop_NTPase"/>
</dbReference>
<evidence type="ECO:0000313" key="2">
    <source>
        <dbReference type="EMBL" id="KZN48481.1"/>
    </source>
</evidence>
<dbReference type="PATRIC" id="fig|1365251.3.peg.3797"/>
<protein>
    <recommendedName>
        <fullName evidence="1">Phosphoribulokinase/uridine kinase domain-containing protein</fullName>
    </recommendedName>
</protein>
<dbReference type="GO" id="GO:0016301">
    <property type="term" value="F:kinase activity"/>
    <property type="evidence" value="ECO:0007669"/>
    <property type="project" value="InterPro"/>
</dbReference>
<proteinExistence type="predicted"/>
<dbReference type="OrthoDB" id="455474at2"/>
<evidence type="ECO:0000313" key="3">
    <source>
        <dbReference type="Proteomes" id="UP000076503"/>
    </source>
</evidence>
<organism evidence="2 3">
    <name type="scientific">Pseudoalteromonas luteoviolacea H33</name>
    <dbReference type="NCBI Taxonomy" id="1365251"/>
    <lineage>
        <taxon>Bacteria</taxon>
        <taxon>Pseudomonadati</taxon>
        <taxon>Pseudomonadota</taxon>
        <taxon>Gammaproteobacteria</taxon>
        <taxon>Alteromonadales</taxon>
        <taxon>Pseudoalteromonadaceae</taxon>
        <taxon>Pseudoalteromonas</taxon>
    </lineage>
</organism>
<feature type="domain" description="Phosphoribulokinase/uridine kinase" evidence="1">
    <location>
        <begin position="45"/>
        <end position="158"/>
    </location>
</feature>
<dbReference type="Proteomes" id="UP000076503">
    <property type="component" value="Unassembled WGS sequence"/>
</dbReference>
<dbReference type="GO" id="GO:0005524">
    <property type="term" value="F:ATP binding"/>
    <property type="evidence" value="ECO:0007669"/>
    <property type="project" value="InterPro"/>
</dbReference>
<name>A0A167D6R6_9GAMM</name>
<gene>
    <name evidence="2" type="ORF">N476_21655</name>
</gene>
<dbReference type="Gene3D" id="3.40.50.300">
    <property type="entry name" value="P-loop containing nucleotide triphosphate hydrolases"/>
    <property type="match status" value="1"/>
</dbReference>
<dbReference type="InterPro" id="IPR006083">
    <property type="entry name" value="PRK/URK"/>
</dbReference>
<dbReference type="AlphaFoldDB" id="A0A167D6R6"/>
<evidence type="ECO:0000259" key="1">
    <source>
        <dbReference type="Pfam" id="PF00485"/>
    </source>
</evidence>
<dbReference type="EMBL" id="AUXZ01000091">
    <property type="protein sequence ID" value="KZN48481.1"/>
    <property type="molecule type" value="Genomic_DNA"/>
</dbReference>
<comment type="caution">
    <text evidence="2">The sequence shown here is derived from an EMBL/GenBank/DDBJ whole genome shotgun (WGS) entry which is preliminary data.</text>
</comment>
<sequence length="280" mass="32520">MQVLTDWQRQFCEEHKLPKQYIYGCEKALAWLKRSIENQSKPICIAVSGCQGSGKSTLSAYFVAYLKSQAKLAESVSIDDFYYSTAKRQVLANQYSPLFLTRGAPGTHDIQRAIDVINDFKQSKPFVLPRFDKAADEPYPECNWTSVTSTLDVLVFEGWCLGLPPQPPNLLKSSRNQFESQHDAERLYRSQVNDFLSKDYQMLFSLFDNLVFLNGQSFEYVYQWRLEQEQKLIASRGKGMNERQVHEFIQSYQRLTEWGIETLPTICDLELILDKDRRFS</sequence>
<dbReference type="RefSeq" id="WP_063363077.1">
    <property type="nucleotide sequence ID" value="NZ_AUXZ01000091.1"/>
</dbReference>
<accession>A0A167D6R6</accession>
<dbReference type="SUPFAM" id="SSF52540">
    <property type="entry name" value="P-loop containing nucleoside triphosphate hydrolases"/>
    <property type="match status" value="1"/>
</dbReference>